<evidence type="ECO:0000256" key="1">
    <source>
        <dbReference type="SAM" id="MobiDB-lite"/>
    </source>
</evidence>
<dbReference type="AlphaFoldDB" id="A0A7R9AQJ7"/>
<feature type="region of interest" description="Disordered" evidence="1">
    <location>
        <begin position="614"/>
        <end position="648"/>
    </location>
</feature>
<feature type="region of interest" description="Disordered" evidence="1">
    <location>
        <begin position="765"/>
        <end position="792"/>
    </location>
</feature>
<sequence length="829" mass="91482">MTTMRNVSRSLELMKKKVLNGFSAREGMAGSPVIGRHDRETDRQTSNKSSERQCAARNSGGVRLAAETGLQEVYPSLLRRRVENHLGTTPLSTLEQDLNADLPIIGSLIYCGSCASEHVATEPPWSLNLVSGQGLIDATLFTQPVICQGLIDATLFTQPGICQGLIDATLFTQPGICQGLIEATLFTQPDICQGLIEATMVTQPGICQGLTEATLFTQPGLIEATLFTQPDICQGLIEATLVTQPGICQGLTEATLFTQPVICQGLIEATLFTQPDICQGLIEATLFTQPGICQGLIEATLFTQPVICQGLIEATLFTQPVICQGLIEATLFTQPEILRLADQERYQSSSRHLESTKQTSLLSFKPLSKEKKGRSEPAFAWRESGKPFWTPPPPSSPDRDSNLDLPVLSGRAQHDKRWSEGRVGNHLEKTAPKYNWPVFEPHPPCHNPTTCTPVRVEDVEATRTQVMSTRRYRPRLQKAVLRGRCCWTKVHRLLLFPPCAVRKALTCSPYNRDLNIMMLAGGDQWEEPLDALDWEMIQAPIVNPRAHWILLGYRLKEQNNSSNVTTTRKGSPLALHHLLPCYLISPPGALLSLKPRSNLARKQAVSLIPRCLTSPRSSSAGRGQSNELPRCARQLRHDRPDQKKGGGIAMAPLQTLMLLFSVEWNRTFKHEHETENESNTTQSLPQQSRVRCRGPVCSLLLLNPSKQTLGPRHGVEYLLPPQSARTLLQTGPADHTVQGRRKVILEEAYPHLRVGRVEKQFVETTLNTPDRDSNRDLPTGASTPPHCSNSPKMAPKASLGVITFTGILTIMLFVRCGHSAHSTDALDGY</sequence>
<feature type="compositionally biased region" description="Polar residues" evidence="1">
    <location>
        <begin position="780"/>
        <end position="791"/>
    </location>
</feature>
<gene>
    <name evidence="2" type="ORF">TSIB3V08_LOCUS2670</name>
</gene>
<feature type="compositionally biased region" description="Basic and acidic residues" evidence="1">
    <location>
        <begin position="635"/>
        <end position="644"/>
    </location>
</feature>
<protein>
    <submittedName>
        <fullName evidence="2">Uncharacterized protein</fullName>
    </submittedName>
</protein>
<organism evidence="2">
    <name type="scientific">Timema shepardi</name>
    <name type="common">Walking stick</name>
    <dbReference type="NCBI Taxonomy" id="629360"/>
    <lineage>
        <taxon>Eukaryota</taxon>
        <taxon>Metazoa</taxon>
        <taxon>Ecdysozoa</taxon>
        <taxon>Arthropoda</taxon>
        <taxon>Hexapoda</taxon>
        <taxon>Insecta</taxon>
        <taxon>Pterygota</taxon>
        <taxon>Neoptera</taxon>
        <taxon>Polyneoptera</taxon>
        <taxon>Phasmatodea</taxon>
        <taxon>Timematodea</taxon>
        <taxon>Timematoidea</taxon>
        <taxon>Timematidae</taxon>
        <taxon>Timema</taxon>
    </lineage>
</organism>
<reference evidence="2" key="1">
    <citation type="submission" date="2020-11" db="EMBL/GenBank/DDBJ databases">
        <authorList>
            <person name="Tran Van P."/>
        </authorList>
    </citation>
    <scope>NUCLEOTIDE SEQUENCE</scope>
</reference>
<dbReference type="EMBL" id="OC000824">
    <property type="protein sequence ID" value="CAD7258433.1"/>
    <property type="molecule type" value="Genomic_DNA"/>
</dbReference>
<accession>A0A7R9AQJ7</accession>
<name>A0A7R9AQJ7_TIMSH</name>
<proteinExistence type="predicted"/>
<feature type="compositionally biased region" description="Basic and acidic residues" evidence="1">
    <location>
        <begin position="35"/>
        <end position="51"/>
    </location>
</feature>
<feature type="region of interest" description="Disordered" evidence="1">
    <location>
        <begin position="364"/>
        <end position="405"/>
    </location>
</feature>
<feature type="region of interest" description="Disordered" evidence="1">
    <location>
        <begin position="28"/>
        <end position="60"/>
    </location>
</feature>
<feature type="compositionally biased region" description="Polar residues" evidence="1">
    <location>
        <begin position="614"/>
        <end position="627"/>
    </location>
</feature>
<evidence type="ECO:0000313" key="2">
    <source>
        <dbReference type="EMBL" id="CAD7258433.1"/>
    </source>
</evidence>